<reference evidence="2" key="1">
    <citation type="journal article" date="2017" name="Cell">
        <title>Insights into land plant evolution garnered from the Marchantia polymorpha genome.</title>
        <authorList>
            <person name="Bowman J.L."/>
            <person name="Kohchi T."/>
            <person name="Yamato K.T."/>
            <person name="Jenkins J."/>
            <person name="Shu S."/>
            <person name="Ishizaki K."/>
            <person name="Yamaoka S."/>
            <person name="Nishihama R."/>
            <person name="Nakamura Y."/>
            <person name="Berger F."/>
            <person name="Adam C."/>
            <person name="Aki S.S."/>
            <person name="Althoff F."/>
            <person name="Araki T."/>
            <person name="Arteaga-Vazquez M.A."/>
            <person name="Balasubrmanian S."/>
            <person name="Barry K."/>
            <person name="Bauer D."/>
            <person name="Boehm C.R."/>
            <person name="Briginshaw L."/>
            <person name="Caballero-Perez J."/>
            <person name="Catarino B."/>
            <person name="Chen F."/>
            <person name="Chiyoda S."/>
            <person name="Chovatia M."/>
            <person name="Davies K.M."/>
            <person name="Delmans M."/>
            <person name="Demura T."/>
            <person name="Dierschke T."/>
            <person name="Dolan L."/>
            <person name="Dorantes-Acosta A.E."/>
            <person name="Eklund D.M."/>
            <person name="Florent S.N."/>
            <person name="Flores-Sandoval E."/>
            <person name="Fujiyama A."/>
            <person name="Fukuzawa H."/>
            <person name="Galik B."/>
            <person name="Grimanelli D."/>
            <person name="Grimwood J."/>
            <person name="Grossniklaus U."/>
            <person name="Hamada T."/>
            <person name="Haseloff J."/>
            <person name="Hetherington A.J."/>
            <person name="Higo A."/>
            <person name="Hirakawa Y."/>
            <person name="Hundley H.N."/>
            <person name="Ikeda Y."/>
            <person name="Inoue K."/>
            <person name="Inoue S.I."/>
            <person name="Ishida S."/>
            <person name="Jia Q."/>
            <person name="Kakita M."/>
            <person name="Kanazawa T."/>
            <person name="Kawai Y."/>
            <person name="Kawashima T."/>
            <person name="Kennedy M."/>
            <person name="Kinose K."/>
            <person name="Kinoshita T."/>
            <person name="Kohara Y."/>
            <person name="Koide E."/>
            <person name="Komatsu K."/>
            <person name="Kopischke S."/>
            <person name="Kubo M."/>
            <person name="Kyozuka J."/>
            <person name="Lagercrantz U."/>
            <person name="Lin S.S."/>
            <person name="Lindquist E."/>
            <person name="Lipzen A.M."/>
            <person name="Lu C.W."/>
            <person name="De Luna E."/>
            <person name="Martienssen R.A."/>
            <person name="Minamino N."/>
            <person name="Mizutani M."/>
            <person name="Mizutani M."/>
            <person name="Mochizuki N."/>
            <person name="Monte I."/>
            <person name="Mosher R."/>
            <person name="Nagasaki H."/>
            <person name="Nakagami H."/>
            <person name="Naramoto S."/>
            <person name="Nishitani K."/>
            <person name="Ohtani M."/>
            <person name="Okamoto T."/>
            <person name="Okumura M."/>
            <person name="Phillips J."/>
            <person name="Pollak B."/>
            <person name="Reinders A."/>
            <person name="Rovekamp M."/>
            <person name="Sano R."/>
            <person name="Sawa S."/>
            <person name="Schmid M.W."/>
            <person name="Shirakawa M."/>
            <person name="Solano R."/>
            <person name="Spunde A."/>
            <person name="Suetsugu N."/>
            <person name="Sugano S."/>
            <person name="Sugiyama A."/>
            <person name="Sun R."/>
            <person name="Suzuki Y."/>
            <person name="Takenaka M."/>
            <person name="Takezawa D."/>
            <person name="Tomogane H."/>
            <person name="Tsuzuki M."/>
            <person name="Ueda T."/>
            <person name="Umeda M."/>
            <person name="Ward J.M."/>
            <person name="Watanabe Y."/>
            <person name="Yazaki K."/>
            <person name="Yokoyama R."/>
            <person name="Yoshitake Y."/>
            <person name="Yotsui I."/>
            <person name="Zachgo S."/>
            <person name="Schmutz J."/>
        </authorList>
    </citation>
    <scope>NUCLEOTIDE SEQUENCE [LARGE SCALE GENOMIC DNA]</scope>
    <source>
        <strain evidence="2">Tak-1</strain>
    </source>
</reference>
<gene>
    <name evidence="1" type="ORF">MARPO_0098s0019</name>
</gene>
<name>A0A2R6WF40_MARPO</name>
<dbReference type="AlphaFoldDB" id="A0A2R6WF40"/>
<evidence type="ECO:0000313" key="1">
    <source>
        <dbReference type="EMBL" id="PTQ32467.1"/>
    </source>
</evidence>
<dbReference type="EMBL" id="KZ772770">
    <property type="protein sequence ID" value="PTQ32467.1"/>
    <property type="molecule type" value="Genomic_DNA"/>
</dbReference>
<evidence type="ECO:0000313" key="2">
    <source>
        <dbReference type="Proteomes" id="UP000244005"/>
    </source>
</evidence>
<proteinExistence type="predicted"/>
<reference evidence="1" key="2">
    <citation type="submission" date="2017-12" db="EMBL/GenBank/DDBJ databases">
        <title>WGS assembly of Marchantia polymorpha.</title>
        <authorList>
            <person name="Bowman J.L."/>
            <person name="Kohchi T."/>
            <person name="Yamato K.T."/>
            <person name="Jenkins J."/>
            <person name="Shu S."/>
            <person name="Ishizaki K."/>
            <person name="Yamaoka S."/>
            <person name="Nishihama R."/>
            <person name="Nakamura Y."/>
            <person name="Berger F."/>
            <person name="Adam C."/>
            <person name="Aki S.S."/>
            <person name="Althoff F."/>
            <person name="Araki T."/>
            <person name="Arteaga-Vazquez M.A."/>
            <person name="Balasubrmanian S."/>
            <person name="Bauer D."/>
            <person name="Boehm C.R."/>
            <person name="Briginshaw L."/>
            <person name="Caballero-Perez J."/>
            <person name="Catarino B."/>
            <person name="Chen F."/>
            <person name="Chiyoda S."/>
            <person name="Chovatia M."/>
            <person name="Davies K.M."/>
            <person name="Delmans M."/>
            <person name="Demura T."/>
            <person name="Dierschke T."/>
            <person name="Dolan L."/>
            <person name="Dorantes-Acosta A.E."/>
            <person name="Eklund D.M."/>
            <person name="Florent S.N."/>
            <person name="Flores-Sandoval E."/>
            <person name="Fujiyama A."/>
            <person name="Fukuzawa H."/>
            <person name="Galik B."/>
            <person name="Grimanelli D."/>
            <person name="Grimwood J."/>
            <person name="Grossniklaus U."/>
            <person name="Hamada T."/>
            <person name="Haseloff J."/>
            <person name="Hetherington A.J."/>
            <person name="Higo A."/>
            <person name="Hirakawa Y."/>
            <person name="Hundley H.N."/>
            <person name="Ikeda Y."/>
            <person name="Inoue K."/>
            <person name="Inoue S."/>
            <person name="Ishida S."/>
            <person name="Jia Q."/>
            <person name="Kakita M."/>
            <person name="Kanazawa T."/>
            <person name="Kawai Y."/>
            <person name="Kawashima T."/>
            <person name="Kennedy M."/>
            <person name="Kinose K."/>
            <person name="Kinoshita T."/>
            <person name="Kohara Y."/>
            <person name="Koide E."/>
            <person name="Komatsu K."/>
            <person name="Kopischke S."/>
            <person name="Kubo M."/>
            <person name="Kyozuka J."/>
            <person name="Lagercrantz U."/>
            <person name="Lin S.S."/>
            <person name="Lindquist E."/>
            <person name="Lipzen A.M."/>
            <person name="Lu C."/>
            <person name="Luna E.D."/>
            <person name="Martienssen R.A."/>
            <person name="Minamino N."/>
            <person name="Mizutani M."/>
            <person name="Mizutani M."/>
            <person name="Mochizuki N."/>
            <person name="Monte I."/>
            <person name="Mosher R."/>
            <person name="Nagasaki H."/>
            <person name="Nakagami H."/>
            <person name="Naramoto S."/>
            <person name="Nishitani K."/>
            <person name="Ohtani M."/>
            <person name="Okamoto T."/>
            <person name="Okumura M."/>
            <person name="Phillips J."/>
            <person name="Pollak B."/>
            <person name="Reinders A."/>
            <person name="Roevekamp M."/>
            <person name="Sano R."/>
            <person name="Sawa S."/>
            <person name="Schmid M.W."/>
            <person name="Shirakawa M."/>
            <person name="Solano R."/>
            <person name="Spunde A."/>
            <person name="Suetsugu N."/>
            <person name="Sugano S."/>
            <person name="Sugiyama A."/>
            <person name="Sun R."/>
            <person name="Suzuki Y."/>
            <person name="Takenaka M."/>
            <person name="Takezawa D."/>
            <person name="Tomogane H."/>
            <person name="Tsuzuki M."/>
            <person name="Ueda T."/>
            <person name="Umeda M."/>
            <person name="Ward J.M."/>
            <person name="Watanabe Y."/>
            <person name="Yazaki K."/>
            <person name="Yokoyama R."/>
            <person name="Yoshitake Y."/>
            <person name="Yotsui I."/>
            <person name="Zachgo S."/>
            <person name="Schmutz J."/>
        </authorList>
    </citation>
    <scope>NUCLEOTIDE SEQUENCE [LARGE SCALE GENOMIC DNA]</scope>
    <source>
        <strain evidence="1">Tak-1</strain>
    </source>
</reference>
<sequence>MAHRDSITTTCDPTAVSLSCRILLICTTRTSRGSLFQRWQKIRKPCDVVEVGSYFVSLTLLDTLQPLAEPVKAFSHGCG</sequence>
<dbReference type="Proteomes" id="UP000244005">
    <property type="component" value="Unassembled WGS sequence"/>
</dbReference>
<dbReference type="EMBL" id="KZ772770">
    <property type="protein sequence ID" value="PTQ32465.1"/>
    <property type="molecule type" value="Genomic_DNA"/>
</dbReference>
<dbReference type="EMBL" id="KZ772770">
    <property type="protein sequence ID" value="PTQ32466.1"/>
    <property type="molecule type" value="Genomic_DNA"/>
</dbReference>
<accession>A0A2R6WF40</accession>
<dbReference type="Gramene" id="Mp4g01810.1">
    <property type="protein sequence ID" value="Mp4g01810.1.cds1"/>
    <property type="gene ID" value="Mp4g01810"/>
</dbReference>
<organism evidence="1 2">
    <name type="scientific">Marchantia polymorpha</name>
    <name type="common">Common liverwort</name>
    <name type="synonym">Marchantia aquatica</name>
    <dbReference type="NCBI Taxonomy" id="3197"/>
    <lineage>
        <taxon>Eukaryota</taxon>
        <taxon>Viridiplantae</taxon>
        <taxon>Streptophyta</taxon>
        <taxon>Embryophyta</taxon>
        <taxon>Marchantiophyta</taxon>
        <taxon>Marchantiopsida</taxon>
        <taxon>Marchantiidae</taxon>
        <taxon>Marchantiales</taxon>
        <taxon>Marchantiaceae</taxon>
        <taxon>Marchantia</taxon>
    </lineage>
</organism>
<dbReference type="EMBL" id="KZ772770">
    <property type="protein sequence ID" value="PTQ32464.1"/>
    <property type="molecule type" value="Genomic_DNA"/>
</dbReference>
<keyword evidence="2" id="KW-1185">Reference proteome</keyword>
<protein>
    <submittedName>
        <fullName evidence="1">Uncharacterized protein</fullName>
    </submittedName>
</protein>